<evidence type="ECO:0000313" key="5">
    <source>
        <dbReference type="Proteomes" id="UP001196379"/>
    </source>
</evidence>
<keyword evidence="1" id="KW-1133">Transmembrane helix</keyword>
<evidence type="ECO:0000256" key="1">
    <source>
        <dbReference type="SAM" id="Phobius"/>
    </source>
</evidence>
<reference evidence="3 5" key="1">
    <citation type="journal article" date="2021" name="Mol. Ecol.">
        <title>Polar bear-adapted Ursidibacter maritimus are remarkably conserved after generations in captivity.</title>
        <authorList>
            <person name="Espinosa-Gongora C."/>
            <person name="Hansen M.J."/>
            <person name="Bertelsen M.F."/>
            <person name="Bojesen A.M."/>
        </authorList>
    </citation>
    <scope>NUCLEOTIDE SEQUENCE</scope>
    <source>
        <strain evidence="3">Pb43105x</strain>
        <strain evidence="2 5">Pb43106</strain>
    </source>
</reference>
<dbReference type="Proteomes" id="UP000732858">
    <property type="component" value="Unassembled WGS sequence"/>
</dbReference>
<dbReference type="RefSeq" id="WP_157402237.1">
    <property type="nucleotide sequence ID" value="NZ_JABULY010000002.1"/>
</dbReference>
<name>A0A949T3B6_9PAST</name>
<evidence type="ECO:0000313" key="2">
    <source>
        <dbReference type="EMBL" id="MBV6531493.1"/>
    </source>
</evidence>
<comment type="caution">
    <text evidence="3">The sequence shown here is derived from an EMBL/GenBank/DDBJ whole genome shotgun (WGS) entry which is preliminary data.</text>
</comment>
<dbReference type="OrthoDB" id="5677241at2"/>
<evidence type="ECO:0000313" key="3">
    <source>
        <dbReference type="EMBL" id="MBV6545959.1"/>
    </source>
</evidence>
<dbReference type="EMBL" id="JABUMC010000002">
    <property type="protein sequence ID" value="MBV6545959.1"/>
    <property type="molecule type" value="Genomic_DNA"/>
</dbReference>
<dbReference type="GeneID" id="65547999"/>
<dbReference type="Proteomes" id="UP001196379">
    <property type="component" value="Unassembled WGS sequence"/>
</dbReference>
<dbReference type="EMBL" id="JABULY010000002">
    <property type="protein sequence ID" value="MBV6531493.1"/>
    <property type="molecule type" value="Genomic_DNA"/>
</dbReference>
<protein>
    <submittedName>
        <fullName evidence="3">Uncharacterized protein</fullName>
    </submittedName>
</protein>
<feature type="transmembrane region" description="Helical" evidence="1">
    <location>
        <begin position="59"/>
        <end position="81"/>
    </location>
</feature>
<sequence length="109" mass="12443">MATLTYSNYYNQFQTLIDSRQSFEICGVKTEDMLDITEVLEKYIESQYLKCRIYTKNRIVAGMAGLLNPALGIFSLASIAAHNILTYDPDYEIARDIANNRISVVYKKS</sequence>
<proteinExistence type="predicted"/>
<evidence type="ECO:0000313" key="4">
    <source>
        <dbReference type="Proteomes" id="UP000732858"/>
    </source>
</evidence>
<keyword evidence="5" id="KW-1185">Reference proteome</keyword>
<gene>
    <name evidence="2" type="ORF">HT657_04970</name>
    <name evidence="3" type="ORF">HT672_01370</name>
</gene>
<dbReference type="AlphaFoldDB" id="A0A949T3B6"/>
<keyword evidence="1" id="KW-0472">Membrane</keyword>
<organism evidence="3 4">
    <name type="scientific">Ursidibacter maritimus</name>
    <dbReference type="NCBI Taxonomy" id="1331689"/>
    <lineage>
        <taxon>Bacteria</taxon>
        <taxon>Pseudomonadati</taxon>
        <taxon>Pseudomonadota</taxon>
        <taxon>Gammaproteobacteria</taxon>
        <taxon>Pasteurellales</taxon>
        <taxon>Pasteurellaceae</taxon>
        <taxon>Ursidibacter</taxon>
    </lineage>
</organism>
<accession>A0A949T3B6</accession>
<keyword evidence="1" id="KW-0812">Transmembrane</keyword>